<dbReference type="Gene3D" id="3.40.50.300">
    <property type="entry name" value="P-loop containing nucleotide triphosphate hydrolases"/>
    <property type="match status" value="1"/>
</dbReference>
<protein>
    <submittedName>
        <fullName evidence="1">Nucleoside triphosphate hydrolase</fullName>
    </submittedName>
</protein>
<dbReference type="Proteomes" id="UP001431634">
    <property type="component" value="Unassembled WGS sequence"/>
</dbReference>
<accession>A0ABT6Q4G1</accession>
<gene>
    <name evidence="1" type="ORF">QJV27_08750</name>
</gene>
<reference evidence="1" key="1">
    <citation type="submission" date="2023-05" db="EMBL/GenBank/DDBJ databases">
        <title>Whole genome sequence of Commensalibacter sp.</title>
        <authorList>
            <person name="Charoenyingcharoen P."/>
            <person name="Yukphan P."/>
        </authorList>
    </citation>
    <scope>NUCLEOTIDE SEQUENCE</scope>
    <source>
        <strain evidence="1">TBRC 16381</strain>
    </source>
</reference>
<evidence type="ECO:0000313" key="1">
    <source>
        <dbReference type="EMBL" id="MDI2091451.1"/>
    </source>
</evidence>
<sequence>MKQHPKLPVIAIIGVDGSGKSTLCNELMVWLKDQYPTRLCHLGRQTGGIARTIARLPFVGKKIDHNIANKTNKARMNKGPNGFVACVMFLLSLKRVYRFCKMLQLEKQGFLILTDRYPQTSVIGGLDGPDMTVDHPKSNIARYLTRLERRLYHWMTDHQPDLVIRLNVDIETAMRRKPDHRLSSITKKIESIQQLTFKDAPILDLNSHQYPIGQIVQQAKDAISKTIEKSLNN</sequence>
<dbReference type="SUPFAM" id="SSF52540">
    <property type="entry name" value="P-loop containing nucleoside triphosphate hydrolases"/>
    <property type="match status" value="1"/>
</dbReference>
<organism evidence="1 2">
    <name type="scientific">Commensalibacter oyaizuii</name>
    <dbReference type="NCBI Taxonomy" id="3043873"/>
    <lineage>
        <taxon>Bacteria</taxon>
        <taxon>Pseudomonadati</taxon>
        <taxon>Pseudomonadota</taxon>
        <taxon>Alphaproteobacteria</taxon>
        <taxon>Acetobacterales</taxon>
        <taxon>Acetobacteraceae</taxon>
    </lineage>
</organism>
<dbReference type="InterPro" id="IPR027417">
    <property type="entry name" value="P-loop_NTPase"/>
</dbReference>
<keyword evidence="1" id="KW-0378">Hydrolase</keyword>
<dbReference type="EMBL" id="JASBAO010000001">
    <property type="protein sequence ID" value="MDI2091451.1"/>
    <property type="molecule type" value="Genomic_DNA"/>
</dbReference>
<keyword evidence="2" id="KW-1185">Reference proteome</keyword>
<dbReference type="RefSeq" id="WP_281448543.1">
    <property type="nucleotide sequence ID" value="NZ_JASBAO010000001.1"/>
</dbReference>
<evidence type="ECO:0000313" key="2">
    <source>
        <dbReference type="Proteomes" id="UP001431634"/>
    </source>
</evidence>
<proteinExistence type="predicted"/>
<name>A0ABT6Q4G1_9PROT</name>
<dbReference type="GO" id="GO:0016787">
    <property type="term" value="F:hydrolase activity"/>
    <property type="evidence" value="ECO:0007669"/>
    <property type="project" value="UniProtKB-KW"/>
</dbReference>
<comment type="caution">
    <text evidence="1">The sequence shown here is derived from an EMBL/GenBank/DDBJ whole genome shotgun (WGS) entry which is preliminary data.</text>
</comment>